<evidence type="ECO:0000313" key="8">
    <source>
        <dbReference type="EMBL" id="KAK3385550.1"/>
    </source>
</evidence>
<evidence type="ECO:0000256" key="6">
    <source>
        <dbReference type="ARBA" id="ARBA00032319"/>
    </source>
</evidence>
<organism evidence="8 9">
    <name type="scientific">Podospora didyma</name>
    <dbReference type="NCBI Taxonomy" id="330526"/>
    <lineage>
        <taxon>Eukaryota</taxon>
        <taxon>Fungi</taxon>
        <taxon>Dikarya</taxon>
        <taxon>Ascomycota</taxon>
        <taxon>Pezizomycotina</taxon>
        <taxon>Sordariomycetes</taxon>
        <taxon>Sordariomycetidae</taxon>
        <taxon>Sordariales</taxon>
        <taxon>Podosporaceae</taxon>
        <taxon>Podospora</taxon>
    </lineage>
</organism>
<evidence type="ECO:0000256" key="3">
    <source>
        <dbReference type="ARBA" id="ARBA00021704"/>
    </source>
</evidence>
<evidence type="ECO:0000256" key="2">
    <source>
        <dbReference type="ARBA" id="ARBA00008320"/>
    </source>
</evidence>
<reference evidence="8" key="2">
    <citation type="submission" date="2023-06" db="EMBL/GenBank/DDBJ databases">
        <authorList>
            <consortium name="Lawrence Berkeley National Laboratory"/>
            <person name="Haridas S."/>
            <person name="Hensen N."/>
            <person name="Bonometti L."/>
            <person name="Westerberg I."/>
            <person name="Brannstrom I.O."/>
            <person name="Guillou S."/>
            <person name="Cros-Aarteil S."/>
            <person name="Calhoun S."/>
            <person name="Kuo A."/>
            <person name="Mondo S."/>
            <person name="Pangilinan J."/>
            <person name="Riley R."/>
            <person name="LaButti K."/>
            <person name="Andreopoulos B."/>
            <person name="Lipzen A."/>
            <person name="Chen C."/>
            <person name="Yanf M."/>
            <person name="Daum C."/>
            <person name="Ng V."/>
            <person name="Clum A."/>
            <person name="Steindorff A."/>
            <person name="Ohm R."/>
            <person name="Martin F."/>
            <person name="Silar P."/>
            <person name="Natvig D."/>
            <person name="Lalanne C."/>
            <person name="Gautier V."/>
            <person name="Ament-velasquez S.L."/>
            <person name="Kruys A."/>
            <person name="Hutchinson M.I."/>
            <person name="Powell A.J."/>
            <person name="Barry K."/>
            <person name="Miller A.N."/>
            <person name="Grigoriev I.V."/>
            <person name="Debuchy R."/>
            <person name="Gladieux P."/>
            <person name="Thoren M.H."/>
            <person name="Johannesson H."/>
        </authorList>
    </citation>
    <scope>NUCLEOTIDE SEQUENCE</scope>
    <source>
        <strain evidence="8">CBS 232.78</strain>
    </source>
</reference>
<dbReference type="Proteomes" id="UP001285441">
    <property type="component" value="Unassembled WGS sequence"/>
</dbReference>
<dbReference type="EMBL" id="JAULSW010000004">
    <property type="protein sequence ID" value="KAK3385550.1"/>
    <property type="molecule type" value="Genomic_DNA"/>
</dbReference>
<feature type="compositionally biased region" description="Basic and acidic residues" evidence="7">
    <location>
        <begin position="288"/>
        <end position="309"/>
    </location>
</feature>
<name>A0AAE0NQ14_9PEZI</name>
<comment type="subcellular location">
    <subcellularLocation>
        <location evidence="1">Nucleus</location>
    </subcellularLocation>
</comment>
<proteinExistence type="inferred from homology"/>
<dbReference type="GO" id="GO:0031515">
    <property type="term" value="C:tRNA (m1A) methyltransferase complex"/>
    <property type="evidence" value="ECO:0007669"/>
    <property type="project" value="InterPro"/>
</dbReference>
<keyword evidence="4" id="KW-0819">tRNA processing</keyword>
<dbReference type="InterPro" id="IPR017423">
    <property type="entry name" value="TRM6"/>
</dbReference>
<dbReference type="Pfam" id="PF04189">
    <property type="entry name" value="Gcd10p"/>
    <property type="match status" value="1"/>
</dbReference>
<feature type="region of interest" description="Disordered" evidence="7">
    <location>
        <begin position="276"/>
        <end position="353"/>
    </location>
</feature>
<comment type="similarity">
    <text evidence="2">Belongs to the TRM6/GCD10 family.</text>
</comment>
<gene>
    <name evidence="8" type="ORF">B0H63DRAFT_184277</name>
</gene>
<protein>
    <recommendedName>
        <fullName evidence="3">tRNA (adenine(58)-N(1))-methyltransferase non-catalytic subunit TRM6</fullName>
    </recommendedName>
    <alternativeName>
        <fullName evidence="6">tRNA(m1A58)-methyltransferase subunit TRM6</fullName>
    </alternativeName>
</protein>
<dbReference type="PANTHER" id="PTHR12945:SF0">
    <property type="entry name" value="TRNA (ADENINE(58)-N(1))-METHYLTRANSFERASE NON-CATALYTIC SUBUNIT TRM6"/>
    <property type="match status" value="1"/>
</dbReference>
<keyword evidence="9" id="KW-1185">Reference proteome</keyword>
<evidence type="ECO:0000256" key="7">
    <source>
        <dbReference type="SAM" id="MobiDB-lite"/>
    </source>
</evidence>
<evidence type="ECO:0000256" key="1">
    <source>
        <dbReference type="ARBA" id="ARBA00004123"/>
    </source>
</evidence>
<evidence type="ECO:0000313" key="9">
    <source>
        <dbReference type="Proteomes" id="UP001285441"/>
    </source>
</evidence>
<dbReference type="PANTHER" id="PTHR12945">
    <property type="entry name" value="TRANSLATION INITIATION FACTOR EIF3-RELATED"/>
    <property type="match status" value="1"/>
</dbReference>
<dbReference type="GO" id="GO:0030488">
    <property type="term" value="P:tRNA methylation"/>
    <property type="evidence" value="ECO:0007669"/>
    <property type="project" value="InterPro"/>
</dbReference>
<accession>A0AAE0NQ14</accession>
<dbReference type="GO" id="GO:0005634">
    <property type="term" value="C:nucleus"/>
    <property type="evidence" value="ECO:0007669"/>
    <property type="project" value="UniProtKB-SubCell"/>
</dbReference>
<dbReference type="AlphaFoldDB" id="A0AAE0NQ14"/>
<evidence type="ECO:0000256" key="4">
    <source>
        <dbReference type="ARBA" id="ARBA00022694"/>
    </source>
</evidence>
<comment type="caution">
    <text evidence="8">The sequence shown here is derived from an EMBL/GenBank/DDBJ whole genome shotgun (WGS) entry which is preliminary data.</text>
</comment>
<keyword evidence="5" id="KW-0539">Nucleus</keyword>
<sequence length="657" mass="72311">MHSVIRPNAWVALKLPSGATRVIQVTPNTTISLGKYGAFPANLILERPYHLTFELEDKRPDENFSRIRVVPPSELYAEIFADEQSPGCSTPAGEATLPILNGEEYSVVDTESGDIVAQSTLDARQTLTQEQIEELKRDGTNAGKNVIAQLMLSHTALDQKTSFSLAKYKLLKTKKYIRRFQVLPIDVPNFSHWQLEERDANKIMDIRAEMMALVGCWANVHYGGGDVFLDDPHATSEQGQEACPSVQPDLLKGRWLVMDDTCGLLVAALAERMGVLSPPDSDDEDSEETNRVTDKPAAAEKQEKPRGEDEGLSEATKQGSDTEMVDVQETSTKPKADPKPKKQKPRPSDFAIPYSQTNTITVVHGASQPNLSFLNYWGFDYTSPNHPPHPLVSHLMTLSWLQLLKPELDTSYSTPPLTASAETLSSWKPSRRGNFHRKRRRYARIRHIVDSTRAGNFSGMVCASTMDPISIMRHALPLLAGGAPVAIYSPNLEPLSALADCFSVSRRTAWTSGVVADVADKSNEELEHWPGNDEFPLNPTLLLGMSIQTSRVRRWQVLPGRTHPLMTERGGSDGFVFTGWRAKPAEGKVAAKGKFKRKKADDVSAVDSEAAEPADGLKRKIDDVTAADSEAAEAKRRKIADATAVDLEVARAIDAPA</sequence>
<evidence type="ECO:0000256" key="5">
    <source>
        <dbReference type="ARBA" id="ARBA00023242"/>
    </source>
</evidence>
<reference evidence="8" key="1">
    <citation type="journal article" date="2023" name="Mol. Phylogenet. Evol.">
        <title>Genome-scale phylogeny and comparative genomics of the fungal order Sordariales.</title>
        <authorList>
            <person name="Hensen N."/>
            <person name="Bonometti L."/>
            <person name="Westerberg I."/>
            <person name="Brannstrom I.O."/>
            <person name="Guillou S."/>
            <person name="Cros-Aarteil S."/>
            <person name="Calhoun S."/>
            <person name="Haridas S."/>
            <person name="Kuo A."/>
            <person name="Mondo S."/>
            <person name="Pangilinan J."/>
            <person name="Riley R."/>
            <person name="LaButti K."/>
            <person name="Andreopoulos B."/>
            <person name="Lipzen A."/>
            <person name="Chen C."/>
            <person name="Yan M."/>
            <person name="Daum C."/>
            <person name="Ng V."/>
            <person name="Clum A."/>
            <person name="Steindorff A."/>
            <person name="Ohm R.A."/>
            <person name="Martin F."/>
            <person name="Silar P."/>
            <person name="Natvig D.O."/>
            <person name="Lalanne C."/>
            <person name="Gautier V."/>
            <person name="Ament-Velasquez S.L."/>
            <person name="Kruys A."/>
            <person name="Hutchinson M.I."/>
            <person name="Powell A.J."/>
            <person name="Barry K."/>
            <person name="Miller A.N."/>
            <person name="Grigoriev I.V."/>
            <person name="Debuchy R."/>
            <person name="Gladieux P."/>
            <person name="Hiltunen Thoren M."/>
            <person name="Johannesson H."/>
        </authorList>
    </citation>
    <scope>NUCLEOTIDE SEQUENCE</scope>
    <source>
        <strain evidence="8">CBS 232.78</strain>
    </source>
</reference>